<gene>
    <name evidence="12" type="ORF">DLAC_08105</name>
</gene>
<evidence type="ECO:0000256" key="8">
    <source>
        <dbReference type="ARBA" id="ARBA00023128"/>
    </source>
</evidence>
<reference evidence="12 13" key="1">
    <citation type="submission" date="2015-12" db="EMBL/GenBank/DDBJ databases">
        <title>Dictyostelia acquired genes for synthesis and detection of signals that induce cell-type specialization by lateral gene transfer from prokaryotes.</title>
        <authorList>
            <person name="Gloeckner G."/>
            <person name="Schaap P."/>
        </authorList>
    </citation>
    <scope>NUCLEOTIDE SEQUENCE [LARGE SCALE GENOMIC DNA]</scope>
    <source>
        <strain evidence="12 13">TK</strain>
    </source>
</reference>
<keyword evidence="13" id="KW-1185">Reference proteome</keyword>
<keyword evidence="3 11" id="KW-0813">Transport</keyword>
<evidence type="ECO:0000256" key="1">
    <source>
        <dbReference type="ARBA" id="ARBA00004448"/>
    </source>
</evidence>
<organism evidence="12 13">
    <name type="scientific">Tieghemostelium lacteum</name>
    <name type="common">Slime mold</name>
    <name type="synonym">Dictyostelium lacteum</name>
    <dbReference type="NCBI Taxonomy" id="361077"/>
    <lineage>
        <taxon>Eukaryota</taxon>
        <taxon>Amoebozoa</taxon>
        <taxon>Evosea</taxon>
        <taxon>Eumycetozoa</taxon>
        <taxon>Dictyostelia</taxon>
        <taxon>Dictyosteliales</taxon>
        <taxon>Raperosteliaceae</taxon>
        <taxon>Tieghemostelium</taxon>
    </lineage>
</organism>
<keyword evidence="6" id="KW-0999">Mitochondrion inner membrane</keyword>
<dbReference type="EMBL" id="LODT01000035">
    <property type="protein sequence ID" value="KYQ91188.1"/>
    <property type="molecule type" value="Genomic_DNA"/>
</dbReference>
<feature type="repeat" description="Solcar" evidence="10">
    <location>
        <begin position="227"/>
        <end position="310"/>
    </location>
</feature>
<dbReference type="OMA" id="IYAQCKT"/>
<evidence type="ECO:0000256" key="7">
    <source>
        <dbReference type="ARBA" id="ARBA00022989"/>
    </source>
</evidence>
<keyword evidence="8" id="KW-0496">Mitochondrion</keyword>
<sequence>MSTTNTSVPLPTVSKINTTRLTFSEFLKCGMGGALGCCFTHVIVVPMDVVKTRLQTDPARYRTGMIGTMKTIVKEEGSGMLLQGLGATTFGYAIQGFFKFGLYEAFKREISGMFSKDFAETYRIPIWLTASSIAETIGDIALCPFEATRIRQVSDPTFASGMIPAMKRIYREEGFYKGFYKGLSPIILKQVPYTCSQFVTYELTNSYFNKYLLETRNIQKKDLSNSQQLTVILGTGAIAGLVASIASHPADTILSKINQEKTDGGVTKAIGNIVKRLGVRGLFLGVEARCVMVTTLVTVQFLIYDGIKLLFK</sequence>
<evidence type="ECO:0000256" key="5">
    <source>
        <dbReference type="ARBA" id="ARBA00022737"/>
    </source>
</evidence>
<keyword evidence="9 10" id="KW-0472">Membrane</keyword>
<dbReference type="GO" id="GO:1990547">
    <property type="term" value="P:mitochondrial phosphate ion transmembrane transport"/>
    <property type="evidence" value="ECO:0007669"/>
    <property type="project" value="InterPro"/>
</dbReference>
<comment type="similarity">
    <text evidence="2 11">Belongs to the mitochondrial carrier (TC 2.A.29) family.</text>
</comment>
<proteinExistence type="inferred from homology"/>
<dbReference type="Pfam" id="PF00153">
    <property type="entry name" value="Mito_carr"/>
    <property type="match status" value="3"/>
</dbReference>
<dbReference type="InterPro" id="IPR023395">
    <property type="entry name" value="MCP_dom_sf"/>
</dbReference>
<dbReference type="Gene3D" id="1.50.40.10">
    <property type="entry name" value="Mitochondrial carrier domain"/>
    <property type="match status" value="1"/>
</dbReference>
<evidence type="ECO:0000256" key="9">
    <source>
        <dbReference type="ARBA" id="ARBA00023136"/>
    </source>
</evidence>
<dbReference type="Proteomes" id="UP000076078">
    <property type="component" value="Unassembled WGS sequence"/>
</dbReference>
<dbReference type="GO" id="GO:0005315">
    <property type="term" value="F:phosphate transmembrane transporter activity"/>
    <property type="evidence" value="ECO:0007669"/>
    <property type="project" value="InterPro"/>
</dbReference>
<keyword evidence="4 10" id="KW-0812">Transmembrane</keyword>
<dbReference type="FunCoup" id="A0A151ZB76">
    <property type="interactions" value="626"/>
</dbReference>
<accession>A0A151ZB76</accession>
<dbReference type="InterPro" id="IPR002067">
    <property type="entry name" value="MCP"/>
</dbReference>
<comment type="caution">
    <text evidence="12">The sequence shown here is derived from an EMBL/GenBank/DDBJ whole genome shotgun (WGS) entry which is preliminary data.</text>
</comment>
<dbReference type="AlphaFoldDB" id="A0A151ZB76"/>
<evidence type="ECO:0000256" key="10">
    <source>
        <dbReference type="PROSITE-ProRule" id="PRU00282"/>
    </source>
</evidence>
<dbReference type="PROSITE" id="PS50920">
    <property type="entry name" value="SOLCAR"/>
    <property type="match status" value="3"/>
</dbReference>
<evidence type="ECO:0000313" key="12">
    <source>
        <dbReference type="EMBL" id="KYQ91188.1"/>
    </source>
</evidence>
<dbReference type="PANTHER" id="PTHR45671:SF6">
    <property type="entry name" value="MITOCHONDRIAL SUBSTRATE CARRIER FAMILY PROTEIN"/>
    <property type="match status" value="1"/>
</dbReference>
<evidence type="ECO:0000256" key="11">
    <source>
        <dbReference type="RuleBase" id="RU000488"/>
    </source>
</evidence>
<dbReference type="GO" id="GO:0005743">
    <property type="term" value="C:mitochondrial inner membrane"/>
    <property type="evidence" value="ECO:0007669"/>
    <property type="project" value="UniProtKB-SubCell"/>
</dbReference>
<comment type="subcellular location">
    <subcellularLocation>
        <location evidence="1">Mitochondrion inner membrane</location>
        <topology evidence="1">Multi-pass membrane protein</topology>
    </subcellularLocation>
</comment>
<evidence type="ECO:0000256" key="3">
    <source>
        <dbReference type="ARBA" id="ARBA00022448"/>
    </source>
</evidence>
<dbReference type="PANTHER" id="PTHR45671">
    <property type="entry name" value="SOLUTE CARRIER FAMILY 25 (MITOCHONDRIAL CARRIER PHOSPHATE CARRIER), MEMBER 3, LIKE-RELATED-RELATED"/>
    <property type="match status" value="1"/>
</dbReference>
<dbReference type="OrthoDB" id="427452at2759"/>
<dbReference type="SUPFAM" id="SSF103506">
    <property type="entry name" value="Mitochondrial carrier"/>
    <property type="match status" value="1"/>
</dbReference>
<evidence type="ECO:0000256" key="4">
    <source>
        <dbReference type="ARBA" id="ARBA00022692"/>
    </source>
</evidence>
<dbReference type="PRINTS" id="PR00926">
    <property type="entry name" value="MITOCARRIER"/>
</dbReference>
<dbReference type="InterPro" id="IPR018108">
    <property type="entry name" value="MCP_transmembrane"/>
</dbReference>
<feature type="repeat" description="Solcar" evidence="10">
    <location>
        <begin position="122"/>
        <end position="207"/>
    </location>
</feature>
<feature type="repeat" description="Solcar" evidence="10">
    <location>
        <begin position="24"/>
        <end position="109"/>
    </location>
</feature>
<keyword evidence="5" id="KW-0677">Repeat</keyword>
<protein>
    <submittedName>
        <fullName evidence="12">Mitochondrial substrate carrier family protein</fullName>
    </submittedName>
</protein>
<dbReference type="STRING" id="361077.A0A151ZB76"/>
<dbReference type="InParanoid" id="A0A151ZB76"/>
<keyword evidence="7" id="KW-1133">Transmembrane helix</keyword>
<evidence type="ECO:0000313" key="13">
    <source>
        <dbReference type="Proteomes" id="UP000076078"/>
    </source>
</evidence>
<evidence type="ECO:0000256" key="2">
    <source>
        <dbReference type="ARBA" id="ARBA00006375"/>
    </source>
</evidence>
<dbReference type="InterPro" id="IPR044677">
    <property type="entry name" value="SLC25A3/Pic2/Mir1-like"/>
</dbReference>
<name>A0A151ZB76_TIELA</name>
<evidence type="ECO:0000256" key="6">
    <source>
        <dbReference type="ARBA" id="ARBA00022792"/>
    </source>
</evidence>